<keyword evidence="3" id="KW-1185">Reference proteome</keyword>
<evidence type="ECO:0000313" key="2">
    <source>
        <dbReference type="EMBL" id="MCD7446440.1"/>
    </source>
</evidence>
<dbReference type="InterPro" id="IPR001806">
    <property type="entry name" value="Small_GTPase"/>
</dbReference>
<dbReference type="PANTHER" id="PTHR47978">
    <property type="match status" value="1"/>
</dbReference>
<gene>
    <name evidence="2" type="ORF">HAX54_007752</name>
</gene>
<protein>
    <submittedName>
        <fullName evidence="2">Uncharacterized protein</fullName>
    </submittedName>
</protein>
<sequence>MRFAVVGTFCETAAAQGTDVGLESLIRAAFFSSTLAVNNATVKFEIWDTAGQERRQHAEENGLFHGDLSAKTAVNVNDIFYEIAKRFAPATQPTQNPAGMVLVDRPAEGSRAASCCT</sequence>
<organism evidence="2 3">
    <name type="scientific">Datura stramonium</name>
    <name type="common">Jimsonweed</name>
    <name type="synonym">Common thornapple</name>
    <dbReference type="NCBI Taxonomy" id="4076"/>
    <lineage>
        <taxon>Eukaryota</taxon>
        <taxon>Viridiplantae</taxon>
        <taxon>Streptophyta</taxon>
        <taxon>Embryophyta</taxon>
        <taxon>Tracheophyta</taxon>
        <taxon>Spermatophyta</taxon>
        <taxon>Magnoliopsida</taxon>
        <taxon>eudicotyledons</taxon>
        <taxon>Gunneridae</taxon>
        <taxon>Pentapetalae</taxon>
        <taxon>asterids</taxon>
        <taxon>lamiids</taxon>
        <taxon>Solanales</taxon>
        <taxon>Solanaceae</taxon>
        <taxon>Solanoideae</taxon>
        <taxon>Datureae</taxon>
        <taxon>Datura</taxon>
    </lineage>
</organism>
<reference evidence="2 3" key="1">
    <citation type="journal article" date="2021" name="BMC Genomics">
        <title>Datura genome reveals duplications of psychoactive alkaloid biosynthetic genes and high mutation rate following tissue culture.</title>
        <authorList>
            <person name="Rajewski A."/>
            <person name="Carter-House D."/>
            <person name="Stajich J."/>
            <person name="Litt A."/>
        </authorList>
    </citation>
    <scope>NUCLEOTIDE SEQUENCE [LARGE SCALE GENOMIC DNA]</scope>
    <source>
        <strain evidence="2">AR-01</strain>
    </source>
</reference>
<evidence type="ECO:0000313" key="3">
    <source>
        <dbReference type="Proteomes" id="UP000823775"/>
    </source>
</evidence>
<proteinExistence type="predicted"/>
<dbReference type="EMBL" id="JACEIK010000014">
    <property type="protein sequence ID" value="MCD7446440.1"/>
    <property type="molecule type" value="Genomic_DNA"/>
</dbReference>
<dbReference type="SUPFAM" id="SSF52540">
    <property type="entry name" value="P-loop containing nucleoside triphosphate hydrolases"/>
    <property type="match status" value="1"/>
</dbReference>
<dbReference type="InterPro" id="IPR027417">
    <property type="entry name" value="P-loop_NTPase"/>
</dbReference>
<dbReference type="Gene3D" id="3.40.50.300">
    <property type="entry name" value="P-loop containing nucleotide triphosphate hydrolases"/>
    <property type="match status" value="1"/>
</dbReference>
<dbReference type="Proteomes" id="UP000823775">
    <property type="component" value="Unassembled WGS sequence"/>
</dbReference>
<comment type="caution">
    <text evidence="2">The sequence shown here is derived from an EMBL/GenBank/DDBJ whole genome shotgun (WGS) entry which is preliminary data.</text>
</comment>
<accession>A0ABS8RI12</accession>
<keyword evidence="1" id="KW-0547">Nucleotide-binding</keyword>
<dbReference type="PRINTS" id="PR00449">
    <property type="entry name" value="RASTRNSFRMNG"/>
</dbReference>
<evidence type="ECO:0000256" key="1">
    <source>
        <dbReference type="ARBA" id="ARBA00022741"/>
    </source>
</evidence>
<name>A0ABS8RI12_DATST</name>
<dbReference type="Pfam" id="PF00071">
    <property type="entry name" value="Ras"/>
    <property type="match status" value="1"/>
</dbReference>